<dbReference type="RefSeq" id="WP_179266850.1">
    <property type="nucleotide sequence ID" value="NZ_CP058579.1"/>
</dbReference>
<protein>
    <submittedName>
        <fullName evidence="2">Uncharacterized protein</fullName>
    </submittedName>
</protein>
<feature type="compositionally biased region" description="Low complexity" evidence="1">
    <location>
        <begin position="113"/>
        <end position="128"/>
    </location>
</feature>
<dbReference type="AlphaFoldDB" id="A0A7D5QEZ6"/>
<feature type="compositionally biased region" description="Low complexity" evidence="1">
    <location>
        <begin position="58"/>
        <end position="80"/>
    </location>
</feature>
<proteinExistence type="predicted"/>
<evidence type="ECO:0000313" key="2">
    <source>
        <dbReference type="EMBL" id="QLG60264.1"/>
    </source>
</evidence>
<feature type="compositionally biased region" description="Acidic residues" evidence="1">
    <location>
        <begin position="81"/>
        <end position="112"/>
    </location>
</feature>
<accession>A0A7D5QEZ6</accession>
<gene>
    <name evidence="2" type="ORF">HUG12_00175</name>
</gene>
<sequence>MNRRDFVLTALGVSGTVAAGGAYALDVNPSAGSAQPSGTEAAQHSPTDTATPADAESATDAPTETETQTETTTTQRNTPTETDDDGGFGDGDDGDDDDDGGFGDGDGNDETETPTGTSTRTSTSTPSGNPRDGIEVDAETQSDDGKRVLVRLRNTNEYPVYVESTVTWSFEEGDDDSQTRSGPIGPSDTDERQYFTVRDGTVTEIEVTLPTVERV</sequence>
<dbReference type="Proteomes" id="UP000509626">
    <property type="component" value="Chromosome"/>
</dbReference>
<evidence type="ECO:0000313" key="3">
    <source>
        <dbReference type="Proteomes" id="UP000509626"/>
    </source>
</evidence>
<evidence type="ECO:0000256" key="1">
    <source>
        <dbReference type="SAM" id="MobiDB-lite"/>
    </source>
</evidence>
<dbReference type="EMBL" id="CP058579">
    <property type="protein sequence ID" value="QLG60264.1"/>
    <property type="molecule type" value="Genomic_DNA"/>
</dbReference>
<feature type="region of interest" description="Disordered" evidence="1">
    <location>
        <begin position="26"/>
        <end position="145"/>
    </location>
</feature>
<reference evidence="2 3" key="1">
    <citation type="submission" date="2020-06" db="EMBL/GenBank/DDBJ databases">
        <title>NJ-3-1, isolated from saline soil.</title>
        <authorList>
            <person name="Cui H.L."/>
            <person name="Shi X."/>
        </authorList>
    </citation>
    <scope>NUCLEOTIDE SEQUENCE [LARGE SCALE GENOMIC DNA]</scope>
    <source>
        <strain evidence="2 3">NJ-3-1</strain>
    </source>
</reference>
<feature type="region of interest" description="Disordered" evidence="1">
    <location>
        <begin position="169"/>
        <end position="192"/>
    </location>
</feature>
<feature type="compositionally biased region" description="Polar residues" evidence="1">
    <location>
        <begin position="30"/>
        <end position="50"/>
    </location>
</feature>
<dbReference type="KEGG" id="halu:HUG12_00175"/>
<keyword evidence="3" id="KW-1185">Reference proteome</keyword>
<dbReference type="GeneID" id="56035828"/>
<name>A0A7D5QEZ6_9EURY</name>
<organism evidence="2 3">
    <name type="scientific">Halorarum salinum</name>
    <dbReference type="NCBI Taxonomy" id="2743089"/>
    <lineage>
        <taxon>Archaea</taxon>
        <taxon>Methanobacteriati</taxon>
        <taxon>Methanobacteriota</taxon>
        <taxon>Stenosarchaea group</taxon>
        <taxon>Halobacteria</taxon>
        <taxon>Halobacteriales</taxon>
        <taxon>Haloferacaceae</taxon>
        <taxon>Halorarum</taxon>
    </lineage>
</organism>